<feature type="domain" description="Elongation factor P C-terminal" evidence="11">
    <location>
        <begin position="128"/>
        <end position="183"/>
    </location>
</feature>
<dbReference type="SMART" id="SM01185">
    <property type="entry name" value="EFP"/>
    <property type="match status" value="1"/>
</dbReference>
<dbReference type="EMBL" id="CP024965">
    <property type="protein sequence ID" value="ATZ18799.1"/>
    <property type="molecule type" value="Genomic_DNA"/>
</dbReference>
<dbReference type="KEGG" id="esx:ESOMN_v1c04170"/>
<dbReference type="Gene3D" id="2.40.50.140">
    <property type="entry name" value="Nucleic acid-binding proteins"/>
    <property type="match status" value="2"/>
</dbReference>
<dbReference type="InterPro" id="IPR015365">
    <property type="entry name" value="Elong-fact-P_C"/>
</dbReference>
<keyword evidence="14" id="KW-1185">Reference proteome</keyword>
<dbReference type="FunFam" id="2.40.50.140:FF:000004">
    <property type="entry name" value="Elongation factor P"/>
    <property type="match status" value="1"/>
</dbReference>
<evidence type="ECO:0000256" key="1">
    <source>
        <dbReference type="ARBA" id="ARBA00004496"/>
    </source>
</evidence>
<evidence type="ECO:0000313" key="14">
    <source>
        <dbReference type="Proteomes" id="UP000232230"/>
    </source>
</evidence>
<keyword evidence="4 8" id="KW-0963">Cytoplasm</keyword>
<dbReference type="Proteomes" id="UP000232230">
    <property type="component" value="Chromosome"/>
</dbReference>
<evidence type="ECO:0000256" key="5">
    <source>
        <dbReference type="ARBA" id="ARBA00022768"/>
    </source>
</evidence>
<evidence type="ECO:0000256" key="9">
    <source>
        <dbReference type="NCBIfam" id="TIGR00038"/>
    </source>
</evidence>
<keyword evidence="5 8" id="KW-0251">Elongation factor</keyword>
<dbReference type="GO" id="GO:0043043">
    <property type="term" value="P:peptide biosynthetic process"/>
    <property type="evidence" value="ECO:0007669"/>
    <property type="project" value="InterPro"/>
</dbReference>
<dbReference type="InterPro" id="IPR008991">
    <property type="entry name" value="Translation_prot_SH3-like_sf"/>
</dbReference>
<evidence type="ECO:0000256" key="8">
    <source>
        <dbReference type="HAMAP-Rule" id="MF_00141"/>
    </source>
</evidence>
<dbReference type="Gene3D" id="2.30.30.30">
    <property type="match status" value="1"/>
</dbReference>
<dbReference type="AlphaFoldDB" id="A0A2K8NYA7"/>
<dbReference type="NCBIfam" id="NF001810">
    <property type="entry name" value="PRK00529.1"/>
    <property type="match status" value="1"/>
</dbReference>
<dbReference type="InterPro" id="IPR011768">
    <property type="entry name" value="Transl_elongation_fac_P"/>
</dbReference>
<dbReference type="PANTHER" id="PTHR30053:SF12">
    <property type="entry name" value="ELONGATION FACTOR P (EF-P) FAMILY PROTEIN"/>
    <property type="match status" value="1"/>
</dbReference>
<evidence type="ECO:0000256" key="7">
    <source>
        <dbReference type="ARBA" id="ARBA00025469"/>
    </source>
</evidence>
<dbReference type="InterPro" id="IPR020599">
    <property type="entry name" value="Transl_elong_fac_P/YeiP"/>
</dbReference>
<dbReference type="CDD" id="cd04470">
    <property type="entry name" value="S1_EF-P_repeat_1"/>
    <property type="match status" value="1"/>
</dbReference>
<dbReference type="Pfam" id="PF09285">
    <property type="entry name" value="Elong-fact-P_C"/>
    <property type="match status" value="1"/>
</dbReference>
<dbReference type="InterPro" id="IPR001059">
    <property type="entry name" value="Transl_elong_P/YeiP_cen"/>
</dbReference>
<dbReference type="InterPro" id="IPR013185">
    <property type="entry name" value="Transl_elong_KOW-like"/>
</dbReference>
<dbReference type="SUPFAM" id="SSF50104">
    <property type="entry name" value="Translation proteins SH3-like domain"/>
    <property type="match status" value="1"/>
</dbReference>
<evidence type="ECO:0000259" key="11">
    <source>
        <dbReference type="SMART" id="SM00841"/>
    </source>
</evidence>
<dbReference type="GO" id="GO:0005829">
    <property type="term" value="C:cytosol"/>
    <property type="evidence" value="ECO:0007669"/>
    <property type="project" value="UniProtKB-ARBA"/>
</dbReference>
<dbReference type="SMART" id="SM00841">
    <property type="entry name" value="Elong-fact-P_C"/>
    <property type="match status" value="1"/>
</dbReference>
<dbReference type="Pfam" id="PF08207">
    <property type="entry name" value="EFP_N"/>
    <property type="match status" value="1"/>
</dbReference>
<dbReference type="RefSeq" id="WP_024863322.1">
    <property type="nucleotide sequence ID" value="NZ_CP024965.1"/>
</dbReference>
<comment type="function">
    <text evidence="7 8">Involved in peptide bond synthesis. Stimulates efficient translation and peptide-bond synthesis on native or reconstituted 70S ribosomes in vitro. Probably functions indirectly by altering the affinity of the ribosome for aminoacyl-tRNA, thus increasing their reactivity as acceptors for peptidyl transferase.</text>
</comment>
<dbReference type="NCBIfam" id="TIGR00038">
    <property type="entry name" value="efp"/>
    <property type="match status" value="1"/>
</dbReference>
<dbReference type="UniPathway" id="UPA00345"/>
<evidence type="ECO:0000259" key="12">
    <source>
        <dbReference type="SMART" id="SM01185"/>
    </source>
</evidence>
<protein>
    <recommendedName>
        <fullName evidence="8 9">Elongation factor P</fullName>
        <shortName evidence="8">EF-P</shortName>
    </recommendedName>
</protein>
<evidence type="ECO:0000256" key="3">
    <source>
        <dbReference type="ARBA" id="ARBA00009479"/>
    </source>
</evidence>
<dbReference type="PROSITE" id="PS01275">
    <property type="entry name" value="EFP"/>
    <property type="match status" value="1"/>
</dbReference>
<proteinExistence type="inferred from homology"/>
<dbReference type="Pfam" id="PF01132">
    <property type="entry name" value="EFP"/>
    <property type="match status" value="1"/>
</dbReference>
<comment type="similarity">
    <text evidence="3 8 10">Belongs to the elongation factor P family.</text>
</comment>
<organism evidence="13 14">
    <name type="scientific">Williamsoniiplasma somnilux</name>
    <dbReference type="NCBI Taxonomy" id="215578"/>
    <lineage>
        <taxon>Bacteria</taxon>
        <taxon>Bacillati</taxon>
        <taxon>Mycoplasmatota</taxon>
        <taxon>Mollicutes</taxon>
        <taxon>Entomoplasmatales</taxon>
        <taxon>Williamsoniiplasma</taxon>
    </lineage>
</organism>
<keyword evidence="6 8" id="KW-0648">Protein biosynthesis</keyword>
<dbReference type="SUPFAM" id="SSF50249">
    <property type="entry name" value="Nucleic acid-binding proteins"/>
    <property type="match status" value="2"/>
</dbReference>
<dbReference type="InterPro" id="IPR012340">
    <property type="entry name" value="NA-bd_OB-fold"/>
</dbReference>
<dbReference type="GO" id="GO:0003746">
    <property type="term" value="F:translation elongation factor activity"/>
    <property type="evidence" value="ECO:0007669"/>
    <property type="project" value="UniProtKB-UniRule"/>
</dbReference>
<feature type="domain" description="Translation elongation factor P/YeiP central" evidence="12">
    <location>
        <begin position="66"/>
        <end position="120"/>
    </location>
</feature>
<gene>
    <name evidence="8 13" type="primary">efp</name>
    <name evidence="13" type="ORF">ESOMN_v1c04170</name>
</gene>
<dbReference type="FunFam" id="2.40.50.140:FF:000009">
    <property type="entry name" value="Elongation factor P"/>
    <property type="match status" value="1"/>
</dbReference>
<dbReference type="InterPro" id="IPR014722">
    <property type="entry name" value="Rib_uL2_dom2"/>
</dbReference>
<reference evidence="13 14" key="1">
    <citation type="submission" date="2017-11" db="EMBL/GenBank/DDBJ databases">
        <title>Genome sequence of Entomoplasma somnilux PYAN-1 (ATCC 49194).</title>
        <authorList>
            <person name="Lo W.-S."/>
            <person name="Gasparich G.E."/>
            <person name="Kuo C.-H."/>
        </authorList>
    </citation>
    <scope>NUCLEOTIDE SEQUENCE [LARGE SCALE GENOMIC DNA]</scope>
    <source>
        <strain evidence="13 14">PYAN-1</strain>
    </source>
</reference>
<evidence type="ECO:0000313" key="13">
    <source>
        <dbReference type="EMBL" id="ATZ18799.1"/>
    </source>
</evidence>
<evidence type="ECO:0000256" key="4">
    <source>
        <dbReference type="ARBA" id="ARBA00022490"/>
    </source>
</evidence>
<evidence type="ECO:0000256" key="6">
    <source>
        <dbReference type="ARBA" id="ARBA00022917"/>
    </source>
</evidence>
<sequence>MQVNDLRPGTTFLYENNIFVVLEQSFSKTGRQQGKVTVKVRNLRTGSRTDITFTGGDKVEKAMIEKKDMQYLYNDGNDAFLMDIETYEQVQIPMSRLEWEQNFLTDGLMIKMTEYDGEILGINLPDKVELKIVEAEAAVKGDTTSGAQKKAKVETGWEIQVPLFVTEGTVVLISTIDGKYSGRVQ</sequence>
<dbReference type="CDD" id="cd05794">
    <property type="entry name" value="S1_EF-P_repeat_2"/>
    <property type="match status" value="1"/>
</dbReference>
<dbReference type="PIRSF" id="PIRSF005901">
    <property type="entry name" value="EF-P"/>
    <property type="match status" value="1"/>
</dbReference>
<dbReference type="InterPro" id="IPR013852">
    <property type="entry name" value="Transl_elong_P/YeiP_CS"/>
</dbReference>
<dbReference type="HAMAP" id="MF_00141">
    <property type="entry name" value="EF_P"/>
    <property type="match status" value="1"/>
</dbReference>
<dbReference type="PANTHER" id="PTHR30053">
    <property type="entry name" value="ELONGATION FACTOR P"/>
    <property type="match status" value="1"/>
</dbReference>
<evidence type="ECO:0000256" key="10">
    <source>
        <dbReference type="RuleBase" id="RU004389"/>
    </source>
</evidence>
<comment type="pathway">
    <text evidence="2 8">Protein biosynthesis; polypeptide chain elongation.</text>
</comment>
<accession>A0A2K8NYA7</accession>
<name>A0A2K8NYA7_9MOLU</name>
<comment type="subcellular location">
    <subcellularLocation>
        <location evidence="1 8">Cytoplasm</location>
    </subcellularLocation>
</comment>
<evidence type="ECO:0000256" key="2">
    <source>
        <dbReference type="ARBA" id="ARBA00004815"/>
    </source>
</evidence>